<evidence type="ECO:0000313" key="6">
    <source>
        <dbReference type="Proteomes" id="UP001527202"/>
    </source>
</evidence>
<feature type="transmembrane region" description="Helical" evidence="1">
    <location>
        <begin position="7"/>
        <end position="26"/>
    </location>
</feature>
<dbReference type="EMBL" id="JAMDMJ010000012">
    <property type="protein sequence ID" value="MCY9596221.1"/>
    <property type="molecule type" value="Genomic_DNA"/>
</dbReference>
<evidence type="ECO:0000313" key="4">
    <source>
        <dbReference type="EMBL" id="QAV21258.1"/>
    </source>
</evidence>
<dbReference type="AlphaFoldDB" id="A0A410X3P7"/>
<keyword evidence="1" id="KW-0812">Transmembrane</keyword>
<accession>A0A410X3P7</accession>
<feature type="transmembrane region" description="Helical" evidence="1">
    <location>
        <begin position="32"/>
        <end position="49"/>
    </location>
</feature>
<sequence>MKRNPNMGLAIVLIAFGAWLILGKLGIHLGPIMSYLIPIGMVVVGYFGIQRGSKLGWVIALLGIFALLGKMTTLFIILIAVAMIAFGVSMLKGTSNS</sequence>
<evidence type="ECO:0000313" key="3">
    <source>
        <dbReference type="EMBL" id="MCY9596221.1"/>
    </source>
</evidence>
<gene>
    <name evidence="3" type="ORF">M5X16_10590</name>
    <name evidence="4" type="ORF">PC41400_27770</name>
</gene>
<feature type="transmembrane region" description="Helical" evidence="1">
    <location>
        <begin position="56"/>
        <end position="88"/>
    </location>
</feature>
<dbReference type="EMBL" id="CP026520">
    <property type="protein sequence ID" value="QAV21258.1"/>
    <property type="molecule type" value="Genomic_DNA"/>
</dbReference>
<dbReference type="RefSeq" id="WP_042235794.1">
    <property type="nucleotide sequence ID" value="NZ_BQWH01000005.1"/>
</dbReference>
<feature type="domain" description="LiaF transmembrane" evidence="2">
    <location>
        <begin position="10"/>
        <end position="95"/>
    </location>
</feature>
<evidence type="ECO:0000256" key="1">
    <source>
        <dbReference type="SAM" id="Phobius"/>
    </source>
</evidence>
<dbReference type="Proteomes" id="UP000288943">
    <property type="component" value="Chromosome"/>
</dbReference>
<dbReference type="OrthoDB" id="2679996at2"/>
<dbReference type="InterPro" id="IPR054331">
    <property type="entry name" value="LiaF_TM"/>
</dbReference>
<dbReference type="Pfam" id="PF22570">
    <property type="entry name" value="LiaF-TM"/>
    <property type="match status" value="1"/>
</dbReference>
<name>A0A410X3P7_9BACL</name>
<proteinExistence type="predicted"/>
<dbReference type="Proteomes" id="UP001527202">
    <property type="component" value="Unassembled WGS sequence"/>
</dbReference>
<dbReference type="KEGG" id="pchi:PC41400_27770"/>
<reference evidence="4 5" key="1">
    <citation type="submission" date="2018-01" db="EMBL/GenBank/DDBJ databases">
        <title>The whole genome sequencing and assembly of Paenibacillus chitinolyticus KCCM 41400 strain.</title>
        <authorList>
            <person name="Kim J.-Y."/>
            <person name="Park M.-K."/>
            <person name="Lee Y.-J."/>
            <person name="Yi H."/>
            <person name="Bahn Y.-S."/>
            <person name="Kim J.F."/>
            <person name="Lee D.-W."/>
        </authorList>
    </citation>
    <scope>NUCLEOTIDE SEQUENCE [LARGE SCALE GENOMIC DNA]</scope>
    <source>
        <strain evidence="4 5">KCCM 41400</strain>
    </source>
</reference>
<dbReference type="GeneID" id="95378591"/>
<keyword evidence="1" id="KW-0472">Membrane</keyword>
<reference evidence="3 6" key="2">
    <citation type="submission" date="2022-05" db="EMBL/GenBank/DDBJ databases">
        <title>Genome Sequencing of Bee-Associated Microbes.</title>
        <authorList>
            <person name="Dunlap C."/>
        </authorList>
    </citation>
    <scope>NUCLEOTIDE SEQUENCE [LARGE SCALE GENOMIC DNA]</scope>
    <source>
        <strain evidence="3 6">NRRL B-23120</strain>
    </source>
</reference>
<keyword evidence="1" id="KW-1133">Transmembrane helix</keyword>
<evidence type="ECO:0000259" key="2">
    <source>
        <dbReference type="Pfam" id="PF22570"/>
    </source>
</evidence>
<keyword evidence="6" id="KW-1185">Reference proteome</keyword>
<protein>
    <recommendedName>
        <fullName evidence="2">LiaF transmembrane domain-containing protein</fullName>
    </recommendedName>
</protein>
<evidence type="ECO:0000313" key="5">
    <source>
        <dbReference type="Proteomes" id="UP000288943"/>
    </source>
</evidence>
<organism evidence="4 5">
    <name type="scientific">Paenibacillus chitinolyticus</name>
    <dbReference type="NCBI Taxonomy" id="79263"/>
    <lineage>
        <taxon>Bacteria</taxon>
        <taxon>Bacillati</taxon>
        <taxon>Bacillota</taxon>
        <taxon>Bacilli</taxon>
        <taxon>Bacillales</taxon>
        <taxon>Paenibacillaceae</taxon>
        <taxon>Paenibacillus</taxon>
    </lineage>
</organism>